<evidence type="ECO:0000313" key="4">
    <source>
        <dbReference type="Proteomes" id="UP000228495"/>
    </source>
</evidence>
<feature type="transmembrane region" description="Helical" evidence="2">
    <location>
        <begin position="498"/>
        <end position="515"/>
    </location>
</feature>
<keyword evidence="2" id="KW-0472">Membrane</keyword>
<evidence type="ECO:0008006" key="5">
    <source>
        <dbReference type="Google" id="ProtNLM"/>
    </source>
</evidence>
<reference evidence="3 4" key="1">
    <citation type="submission" date="2017-09" db="EMBL/GenBank/DDBJ databases">
        <title>Depth-based differentiation of microbial function through sediment-hosted aquifers and enrichment of novel symbionts in the deep terrestrial subsurface.</title>
        <authorList>
            <person name="Probst A.J."/>
            <person name="Ladd B."/>
            <person name="Jarett J.K."/>
            <person name="Geller-Mcgrath D.E."/>
            <person name="Sieber C.M."/>
            <person name="Emerson J.B."/>
            <person name="Anantharaman K."/>
            <person name="Thomas B.C."/>
            <person name="Malmstrom R."/>
            <person name="Stieglmeier M."/>
            <person name="Klingl A."/>
            <person name="Woyke T."/>
            <person name="Ryan C.M."/>
            <person name="Banfield J.F."/>
        </authorList>
    </citation>
    <scope>NUCLEOTIDE SEQUENCE [LARGE SCALE GENOMIC DNA]</scope>
    <source>
        <strain evidence="3">CG22_combo_CG10-13_8_21_14_all_39_12</strain>
    </source>
</reference>
<feature type="transmembrane region" description="Helical" evidence="2">
    <location>
        <begin position="471"/>
        <end position="492"/>
    </location>
</feature>
<proteinExistence type="predicted"/>
<evidence type="ECO:0000256" key="1">
    <source>
        <dbReference type="SAM" id="MobiDB-lite"/>
    </source>
</evidence>
<keyword evidence="2" id="KW-0812">Transmembrane</keyword>
<feature type="compositionally biased region" description="Pro residues" evidence="1">
    <location>
        <begin position="298"/>
        <end position="317"/>
    </location>
</feature>
<dbReference type="Proteomes" id="UP000228495">
    <property type="component" value="Unassembled WGS sequence"/>
</dbReference>
<feature type="transmembrane region" description="Helical" evidence="2">
    <location>
        <begin position="184"/>
        <end position="201"/>
    </location>
</feature>
<evidence type="ECO:0000313" key="3">
    <source>
        <dbReference type="EMBL" id="PIP56411.1"/>
    </source>
</evidence>
<dbReference type="InterPro" id="IPR051533">
    <property type="entry name" value="WaaL-like"/>
</dbReference>
<feature type="transmembrane region" description="Helical" evidence="2">
    <location>
        <begin position="213"/>
        <end position="244"/>
    </location>
</feature>
<feature type="transmembrane region" description="Helical" evidence="2">
    <location>
        <begin position="101"/>
        <end position="123"/>
    </location>
</feature>
<sequence>MLPKRFFSPVNILTALMMFVLLFPKLSLIQGLSGFPTPIRIEDLLIAIFVLYSVYLTISQNEYREKFLKIVKLPVTRLIFMWLGVATLSTVYNGFKTYEWGGLFFIFRFIEYTVFFFLSALFVSSWERVKKIFVYISLSSIPLSLWAVLQLMGILGGFGGGFYGYTYIFGTDRAFASFSGPYELAGFLIIIIPLTFAMWVIESRGWLKKALLVSLLLTIVALGMSGSRFPIIASAFSIPFFLFVQRDKSFSLKVIAVTLLIIIVPPMVSKSLVERYGHISQGVGNAVELATLVPSPTVTPLPTMTPTPRPTKTPSPVPQISITKSSNAGGSPVKPTIPEATSKPPETNVPTTSVTTVVVSGVDETITEDMKNKPAVTNTFISDAIDAIAEKDASLYWRLKETWPRAFEAVSQNVWLGTGMGSLGIGLDSEFVTLFGETGILGIIAYVVLMMVIGYQIIIRVRKSTDERQKLIITTAGIILIALLVNGIFVDIFRASKVAMLLWFILGLIFSNNIIDKKKD</sequence>
<protein>
    <recommendedName>
        <fullName evidence="5">O-antigen polymerase</fullName>
    </recommendedName>
</protein>
<dbReference type="EMBL" id="PCSU01000056">
    <property type="protein sequence ID" value="PIP56411.1"/>
    <property type="molecule type" value="Genomic_DNA"/>
</dbReference>
<gene>
    <name evidence="3" type="ORF">COX05_03335</name>
</gene>
<keyword evidence="2" id="KW-1133">Transmembrane helix</keyword>
<feature type="region of interest" description="Disordered" evidence="1">
    <location>
        <begin position="298"/>
        <end position="351"/>
    </location>
</feature>
<dbReference type="PANTHER" id="PTHR37422">
    <property type="entry name" value="TEICHURONIC ACID BIOSYNTHESIS PROTEIN TUAE"/>
    <property type="match status" value="1"/>
</dbReference>
<evidence type="ECO:0000256" key="2">
    <source>
        <dbReference type="SAM" id="Phobius"/>
    </source>
</evidence>
<feature type="transmembrane region" description="Helical" evidence="2">
    <location>
        <begin position="39"/>
        <end position="58"/>
    </location>
</feature>
<organism evidence="3 4">
    <name type="scientific">candidate division WWE3 bacterium CG22_combo_CG10-13_8_21_14_all_39_12</name>
    <dbReference type="NCBI Taxonomy" id="1975094"/>
    <lineage>
        <taxon>Bacteria</taxon>
        <taxon>Katanobacteria</taxon>
    </lineage>
</organism>
<comment type="caution">
    <text evidence="3">The sequence shown here is derived from an EMBL/GenBank/DDBJ whole genome shotgun (WGS) entry which is preliminary data.</text>
</comment>
<feature type="transmembrane region" description="Helical" evidence="2">
    <location>
        <begin position="12"/>
        <end position="33"/>
    </location>
</feature>
<feature type="compositionally biased region" description="Polar residues" evidence="1">
    <location>
        <begin position="320"/>
        <end position="329"/>
    </location>
</feature>
<feature type="transmembrane region" description="Helical" evidence="2">
    <location>
        <begin position="143"/>
        <end position="164"/>
    </location>
</feature>
<feature type="transmembrane region" description="Helical" evidence="2">
    <location>
        <begin position="439"/>
        <end position="459"/>
    </location>
</feature>
<feature type="transmembrane region" description="Helical" evidence="2">
    <location>
        <begin position="78"/>
        <end position="95"/>
    </location>
</feature>
<dbReference type="PANTHER" id="PTHR37422:SF13">
    <property type="entry name" value="LIPOPOLYSACCHARIDE BIOSYNTHESIS PROTEIN PA4999-RELATED"/>
    <property type="match status" value="1"/>
</dbReference>
<name>A0A2H0BFI5_UNCKA</name>
<accession>A0A2H0BFI5</accession>
<dbReference type="AlphaFoldDB" id="A0A2H0BFI5"/>